<dbReference type="EMBL" id="CAAJGR010000039">
    <property type="protein sequence ID" value="VHO06752.1"/>
    <property type="molecule type" value="Genomic_DNA"/>
</dbReference>
<gene>
    <name evidence="1" type="ORF">BAL341_3729</name>
</gene>
<accession>A0A486XWI2</accession>
<proteinExistence type="predicted"/>
<dbReference type="AlphaFoldDB" id="A0A486XWI2"/>
<sequence>MVSGLNRILANSLAGQAVAYFIQCHAAILAPLCNKCVLNTIIAG</sequence>
<name>A0A486XWI2_9GAMM</name>
<evidence type="ECO:0000313" key="1">
    <source>
        <dbReference type="EMBL" id="VHO06752.1"/>
    </source>
</evidence>
<organism evidence="1">
    <name type="scientific">Rheinheimera sp. BAL341</name>
    <dbReference type="NCBI Taxonomy" id="1708203"/>
    <lineage>
        <taxon>Bacteria</taxon>
        <taxon>Pseudomonadati</taxon>
        <taxon>Pseudomonadota</taxon>
        <taxon>Gammaproteobacteria</taxon>
        <taxon>Chromatiales</taxon>
        <taxon>Chromatiaceae</taxon>
        <taxon>Rheinheimera</taxon>
    </lineage>
</organism>
<reference evidence="1" key="1">
    <citation type="submission" date="2019-04" db="EMBL/GenBank/DDBJ databases">
        <authorList>
            <person name="Brambilla D."/>
        </authorList>
    </citation>
    <scope>NUCLEOTIDE SEQUENCE</scope>
    <source>
        <strain evidence="1">BAL1</strain>
    </source>
</reference>
<protein>
    <submittedName>
        <fullName evidence="1">Uncharacterized protein</fullName>
    </submittedName>
</protein>